<protein>
    <submittedName>
        <fullName evidence="1">Uncharacterized protein</fullName>
    </submittedName>
</protein>
<sequence>MENKAVTISTQLAIFIDSTIARPDLLFNSLNSEIGEVIDAMPQTIPLPADAPADIPRVIGTSSFGKFNLNISLNRIDFVEKYTPTEEIEKSVTEFKLKCNTLIATIFQKYGVVRIGLVGNYYIPHKNPSQLIADLYLNENKRNLDEITIRINNRDTFKNIQINNVINLSQGQVTAQNYNGNAVIVQLDYNSTDNNTPLEEGLTLALFKEKSIAYNSKHVEDVSGL</sequence>
<gene>
    <name evidence="1" type="ORF">DNX30_28945</name>
</gene>
<comment type="caution">
    <text evidence="1">The sequence shown here is derived from an EMBL/GenBank/DDBJ whole genome shotgun (WGS) entry which is preliminary data.</text>
</comment>
<proteinExistence type="predicted"/>
<dbReference type="Proteomes" id="UP000885382">
    <property type="component" value="Unassembled WGS sequence"/>
</dbReference>
<dbReference type="AlphaFoldDB" id="A0A3R0MYQ2"/>
<reference evidence="1" key="1">
    <citation type="submission" date="2018-06" db="EMBL/GenBank/DDBJ databases">
        <authorList>
            <person name="Ashton P.M."/>
            <person name="Dallman T."/>
            <person name="Nair S."/>
            <person name="De Pinna E."/>
            <person name="Peters T."/>
            <person name="Grant K."/>
        </authorList>
    </citation>
    <scope>NUCLEOTIDE SEQUENCE [LARGE SCALE GENOMIC DNA]</scope>
    <source>
        <strain evidence="1">462023</strain>
    </source>
</reference>
<name>A0A3R0MYQ2_ECOLX</name>
<accession>A0A3R0MYQ2</accession>
<organism evidence="1">
    <name type="scientific">Escherichia coli</name>
    <dbReference type="NCBI Taxonomy" id="562"/>
    <lineage>
        <taxon>Bacteria</taxon>
        <taxon>Pseudomonadati</taxon>
        <taxon>Pseudomonadota</taxon>
        <taxon>Gammaproteobacteria</taxon>
        <taxon>Enterobacterales</taxon>
        <taxon>Enterobacteriaceae</taxon>
        <taxon>Escherichia</taxon>
    </lineage>
</organism>
<evidence type="ECO:0000313" key="1">
    <source>
        <dbReference type="EMBL" id="MJL96622.1"/>
    </source>
</evidence>
<dbReference type="EMBL" id="RTJF01000100">
    <property type="protein sequence ID" value="MJL96622.1"/>
    <property type="molecule type" value="Genomic_DNA"/>
</dbReference>
<dbReference type="RefSeq" id="WP_032235406.1">
    <property type="nucleotide sequence ID" value="NZ_NWAM01000102.1"/>
</dbReference>